<comment type="caution">
    <text evidence="3">The sequence shown here is derived from an EMBL/GenBank/DDBJ whole genome shotgun (WGS) entry which is preliminary data.</text>
</comment>
<dbReference type="InterPro" id="IPR050595">
    <property type="entry name" value="Bact_response_regulator"/>
</dbReference>
<dbReference type="PANTHER" id="PTHR44591">
    <property type="entry name" value="STRESS RESPONSE REGULATOR PROTEIN 1"/>
    <property type="match status" value="1"/>
</dbReference>
<feature type="non-terminal residue" evidence="3">
    <location>
        <position position="110"/>
    </location>
</feature>
<dbReference type="CDD" id="cd00156">
    <property type="entry name" value="REC"/>
    <property type="match status" value="1"/>
</dbReference>
<dbReference type="GO" id="GO:0000160">
    <property type="term" value="P:phosphorelay signal transduction system"/>
    <property type="evidence" value="ECO:0007669"/>
    <property type="project" value="InterPro"/>
</dbReference>
<gene>
    <name evidence="3" type="ORF">S06H3_44350</name>
</gene>
<name>X1N5H8_9ZZZZ</name>
<dbReference type="InterPro" id="IPR011006">
    <property type="entry name" value="CheY-like_superfamily"/>
</dbReference>
<dbReference type="AlphaFoldDB" id="X1N5H8"/>
<dbReference type="Pfam" id="PF00072">
    <property type="entry name" value="Response_reg"/>
    <property type="match status" value="1"/>
</dbReference>
<dbReference type="Gene3D" id="3.40.50.2300">
    <property type="match status" value="1"/>
</dbReference>
<organism evidence="3">
    <name type="scientific">marine sediment metagenome</name>
    <dbReference type="NCBI Taxonomy" id="412755"/>
    <lineage>
        <taxon>unclassified sequences</taxon>
        <taxon>metagenomes</taxon>
        <taxon>ecological metagenomes</taxon>
    </lineage>
</organism>
<dbReference type="SUPFAM" id="SSF52172">
    <property type="entry name" value="CheY-like"/>
    <property type="match status" value="1"/>
</dbReference>
<accession>X1N5H8</accession>
<proteinExistence type="predicted"/>
<feature type="domain" description="Response regulatory" evidence="2">
    <location>
        <begin position="3"/>
        <end position="110"/>
    </location>
</feature>
<evidence type="ECO:0000259" key="2">
    <source>
        <dbReference type="PROSITE" id="PS50110"/>
    </source>
</evidence>
<keyword evidence="1" id="KW-0597">Phosphoprotein</keyword>
<evidence type="ECO:0000256" key="1">
    <source>
        <dbReference type="ARBA" id="ARBA00022553"/>
    </source>
</evidence>
<dbReference type="EMBL" id="BARV01027576">
    <property type="protein sequence ID" value="GAI38858.1"/>
    <property type="molecule type" value="Genomic_DNA"/>
</dbReference>
<protein>
    <recommendedName>
        <fullName evidence="2">Response regulatory domain-containing protein</fullName>
    </recommendedName>
</protein>
<reference evidence="3" key="1">
    <citation type="journal article" date="2014" name="Front. Microbiol.">
        <title>High frequency of phylogenetically diverse reductive dehalogenase-homologous genes in deep subseafloor sedimentary metagenomes.</title>
        <authorList>
            <person name="Kawai M."/>
            <person name="Futagami T."/>
            <person name="Toyoda A."/>
            <person name="Takaki Y."/>
            <person name="Nishi S."/>
            <person name="Hori S."/>
            <person name="Arai W."/>
            <person name="Tsubouchi T."/>
            <person name="Morono Y."/>
            <person name="Uchiyama I."/>
            <person name="Ito T."/>
            <person name="Fujiyama A."/>
            <person name="Inagaki F."/>
            <person name="Takami H."/>
        </authorList>
    </citation>
    <scope>NUCLEOTIDE SEQUENCE</scope>
    <source>
        <strain evidence="3">Expedition CK06-06</strain>
    </source>
</reference>
<dbReference type="PROSITE" id="PS50110">
    <property type="entry name" value="RESPONSE_REGULATORY"/>
    <property type="match status" value="1"/>
</dbReference>
<dbReference type="SMART" id="SM00448">
    <property type="entry name" value="REC"/>
    <property type="match status" value="1"/>
</dbReference>
<sequence>MKKILIIEDEKILVEMYKNKLERNNFQVISAFSSEEGIEILKREKPDLVILDILLPRENGISFLEKIKKIRAISKIPVIVFSNYDDPVTRKEAMNLGVEDYLIKTQFTPL</sequence>
<evidence type="ECO:0000313" key="3">
    <source>
        <dbReference type="EMBL" id="GAI38858.1"/>
    </source>
</evidence>
<dbReference type="InterPro" id="IPR001789">
    <property type="entry name" value="Sig_transdc_resp-reg_receiver"/>
</dbReference>
<dbReference type="PANTHER" id="PTHR44591:SF3">
    <property type="entry name" value="RESPONSE REGULATORY DOMAIN-CONTAINING PROTEIN"/>
    <property type="match status" value="1"/>
</dbReference>